<dbReference type="EMBL" id="JAACNO010001742">
    <property type="protein sequence ID" value="KAF4138089.1"/>
    <property type="molecule type" value="Genomic_DNA"/>
</dbReference>
<protein>
    <submittedName>
        <fullName evidence="1">Uncharacterized protein</fullName>
    </submittedName>
</protein>
<evidence type="ECO:0000313" key="1">
    <source>
        <dbReference type="EMBL" id="KAF4036017.1"/>
    </source>
</evidence>
<proteinExistence type="predicted"/>
<dbReference type="Proteomes" id="UP000704712">
    <property type="component" value="Unassembled WGS sequence"/>
</dbReference>
<dbReference type="EMBL" id="WSZM01000286">
    <property type="protein sequence ID" value="KAF4036017.1"/>
    <property type="molecule type" value="Genomic_DNA"/>
</dbReference>
<organism evidence="1 3">
    <name type="scientific">Phytophthora infestans</name>
    <name type="common">Potato late blight agent</name>
    <name type="synonym">Botrytis infestans</name>
    <dbReference type="NCBI Taxonomy" id="4787"/>
    <lineage>
        <taxon>Eukaryota</taxon>
        <taxon>Sar</taxon>
        <taxon>Stramenopiles</taxon>
        <taxon>Oomycota</taxon>
        <taxon>Peronosporomycetes</taxon>
        <taxon>Peronosporales</taxon>
        <taxon>Peronosporaceae</taxon>
        <taxon>Phytophthora</taxon>
    </lineage>
</organism>
<keyword evidence="3" id="KW-1185">Reference proteome</keyword>
<name>A0A833SKJ6_PHYIN</name>
<dbReference type="AlphaFoldDB" id="A0A833SKJ6"/>
<comment type="caution">
    <text evidence="1">The sequence shown here is derived from an EMBL/GenBank/DDBJ whole genome shotgun (WGS) entry which is preliminary data.</text>
</comment>
<reference evidence="1" key="1">
    <citation type="submission" date="2020-04" db="EMBL/GenBank/DDBJ databases">
        <title>Hybrid Assembly of Korean Phytophthora infestans isolates.</title>
        <authorList>
            <person name="Prokchorchik M."/>
            <person name="Lee Y."/>
            <person name="Seo J."/>
            <person name="Cho J.-H."/>
            <person name="Park Y.-E."/>
            <person name="Jang D.-C."/>
            <person name="Im J.-S."/>
            <person name="Choi J.-G."/>
            <person name="Park H.-J."/>
            <person name="Lee G.-B."/>
            <person name="Lee Y.-G."/>
            <person name="Hong S.-Y."/>
            <person name="Cho K."/>
            <person name="Sohn K.H."/>
        </authorList>
    </citation>
    <scope>NUCLEOTIDE SEQUENCE</scope>
    <source>
        <strain evidence="1">KR_1_A1</strain>
        <strain evidence="2">KR_2_A2</strain>
    </source>
</reference>
<evidence type="ECO:0000313" key="3">
    <source>
        <dbReference type="Proteomes" id="UP000602510"/>
    </source>
</evidence>
<evidence type="ECO:0000313" key="2">
    <source>
        <dbReference type="EMBL" id="KAF4138089.1"/>
    </source>
</evidence>
<sequence>MPGTAYCLPSPKDCVLHDGGGMVLATRQRAARHTTEVLATRKRVACYTTADCVDICVARPVYHLAADCVLYDGYYTMKGCAFVPPVRRRKTAFYTTESRVPRQGLRIRYRLSCGIACRLHLAARCCILQDEGLHTEACALHEGWLRDRCRVPHVLI</sequence>
<gene>
    <name evidence="1" type="ORF">GN244_ATG12016</name>
    <name evidence="2" type="ORF">GN958_ATG12698</name>
</gene>
<dbReference type="Proteomes" id="UP000602510">
    <property type="component" value="Unassembled WGS sequence"/>
</dbReference>
<accession>A0A833SKJ6</accession>